<accession>A0A645EEL6</accession>
<feature type="domain" description="Antitoxin SocA-like Panacea" evidence="1">
    <location>
        <begin position="27"/>
        <end position="135"/>
    </location>
</feature>
<organism evidence="2">
    <name type="scientific">bioreactor metagenome</name>
    <dbReference type="NCBI Taxonomy" id="1076179"/>
    <lineage>
        <taxon>unclassified sequences</taxon>
        <taxon>metagenomes</taxon>
        <taxon>ecological metagenomes</taxon>
    </lineage>
</organism>
<protein>
    <recommendedName>
        <fullName evidence="1">Antitoxin SocA-like Panacea domain-containing protein</fullName>
    </recommendedName>
</protein>
<evidence type="ECO:0000259" key="1">
    <source>
        <dbReference type="Pfam" id="PF13274"/>
    </source>
</evidence>
<dbReference type="InterPro" id="IPR025272">
    <property type="entry name" value="SocA_Panacea"/>
</dbReference>
<gene>
    <name evidence="2" type="ORF">SDC9_147411</name>
</gene>
<reference evidence="2" key="1">
    <citation type="submission" date="2019-08" db="EMBL/GenBank/DDBJ databases">
        <authorList>
            <person name="Kucharzyk K."/>
            <person name="Murdoch R.W."/>
            <person name="Higgins S."/>
            <person name="Loffler F."/>
        </authorList>
    </citation>
    <scope>NUCLEOTIDE SEQUENCE</scope>
</reference>
<proteinExistence type="predicted"/>
<dbReference type="AlphaFoldDB" id="A0A645EEL6"/>
<dbReference type="Pfam" id="PF13274">
    <property type="entry name" value="SocA_Panacea"/>
    <property type="match status" value="1"/>
</dbReference>
<sequence>MTANKDLIGNLIIYIADKCKPLYHTKLLKILYFIDEVAVQEKGSPITWLEYSVWGKGPVSKEIYFSKVDNCNPFDSYFTISKKNNNAYQIIPKQVFDKSEFSKKDIEIIDHVIDLYGKKTSDELIELTHAKGSLWSNIVETKNIKFSKENTTSVYSINFADLIKDDTMKSLSYFIAREDLACKV</sequence>
<comment type="caution">
    <text evidence="2">The sequence shown here is derived from an EMBL/GenBank/DDBJ whole genome shotgun (WGS) entry which is preliminary data.</text>
</comment>
<evidence type="ECO:0000313" key="2">
    <source>
        <dbReference type="EMBL" id="MPN00217.1"/>
    </source>
</evidence>
<name>A0A645EEL6_9ZZZZ</name>
<dbReference type="EMBL" id="VSSQ01046254">
    <property type="protein sequence ID" value="MPN00217.1"/>
    <property type="molecule type" value="Genomic_DNA"/>
</dbReference>